<dbReference type="KEGG" id="has:Halsa_2321"/>
<reference evidence="1 2" key="2">
    <citation type="journal article" date="2011" name="J. Bacteriol.">
        <title>Complete Genome Sequence of the Haloalkaliphilic, Hydrogen Producing Halanaerobium hydrogenoformans.</title>
        <authorList>
            <person name="Brown S.D."/>
            <person name="Begemann M.B."/>
            <person name="Mormile M.R."/>
            <person name="Wall J.D."/>
            <person name="Han C.S."/>
            <person name="Goodwin L.A."/>
            <person name="Pitluck S."/>
            <person name="Land M.L."/>
            <person name="Hauser L.J."/>
            <person name="Elias D.A."/>
        </authorList>
    </citation>
    <scope>NUCLEOTIDE SEQUENCE [LARGE SCALE GENOMIC DNA]</scope>
    <source>
        <strain evidence="2">sapolanicus</strain>
    </source>
</reference>
<dbReference type="EMBL" id="CP002304">
    <property type="protein sequence ID" value="ADQ15726.1"/>
    <property type="molecule type" value="Genomic_DNA"/>
</dbReference>
<proteinExistence type="predicted"/>
<organism evidence="1 2">
    <name type="scientific">Halanaerobium hydrogeniformans</name>
    <name type="common">Halanaerobium sp. (strain sapolanicus)</name>
    <dbReference type="NCBI Taxonomy" id="656519"/>
    <lineage>
        <taxon>Bacteria</taxon>
        <taxon>Bacillati</taxon>
        <taxon>Bacillota</taxon>
        <taxon>Clostridia</taxon>
        <taxon>Halanaerobiales</taxon>
        <taxon>Halanaerobiaceae</taxon>
        <taxon>Halanaerobium</taxon>
    </lineage>
</organism>
<dbReference type="STRING" id="656519.Halsa_2321"/>
<keyword evidence="2" id="KW-1185">Reference proteome</keyword>
<sequence>MESLWPEDLNSPKEEYNAPNKVLKEQSEKLMEITNGIIYGDLSKRDILGDLLSHNSKPDFMKKDFNFNYELKGKYLDNYSYRIFSIHYNISIYPLIILLNEEIAYDIGLEDNKISISDFSQFKKILKEIFYSDYLKQVISKMIQLSKE</sequence>
<dbReference type="OrthoDB" id="1652900at2"/>
<dbReference type="RefSeq" id="WP_013406789.1">
    <property type="nucleotide sequence ID" value="NC_014654.1"/>
</dbReference>
<reference evidence="1 2" key="1">
    <citation type="submission" date="2010-11" db="EMBL/GenBank/DDBJ databases">
        <title>Complete sequence of Halanaerobium sp. sapolanicus.</title>
        <authorList>
            <consortium name="US DOE Joint Genome Institute"/>
            <person name="Lucas S."/>
            <person name="Copeland A."/>
            <person name="Lapidus A."/>
            <person name="Cheng J.-F."/>
            <person name="Bruce D."/>
            <person name="Goodwin L."/>
            <person name="Pitluck S."/>
            <person name="Davenport K."/>
            <person name="Detter J.C."/>
            <person name="Han C."/>
            <person name="Tapia R."/>
            <person name="Land M."/>
            <person name="Hauser L."/>
            <person name="Jeffries C."/>
            <person name="Kyrpides N."/>
            <person name="Ivanova N."/>
            <person name="Mikhailova N."/>
            <person name="Begemann M.B."/>
            <person name="Mormile M.R."/>
            <person name="Wall J.D."/>
            <person name="Elias D.A."/>
            <person name="Woyke T."/>
        </authorList>
    </citation>
    <scope>NUCLEOTIDE SEQUENCE [LARGE SCALE GENOMIC DNA]</scope>
    <source>
        <strain evidence="2">sapolanicus</strain>
    </source>
</reference>
<protein>
    <submittedName>
        <fullName evidence="1">Uncharacterized protein</fullName>
    </submittedName>
</protein>
<evidence type="ECO:0000313" key="1">
    <source>
        <dbReference type="EMBL" id="ADQ15726.1"/>
    </source>
</evidence>
<dbReference type="HOGENOM" id="CLU_1756285_0_0_9"/>
<dbReference type="AlphaFoldDB" id="E4RKY5"/>
<gene>
    <name evidence="1" type="ordered locus">Halsa_2321</name>
</gene>
<dbReference type="Proteomes" id="UP000007434">
    <property type="component" value="Chromosome"/>
</dbReference>
<evidence type="ECO:0000313" key="2">
    <source>
        <dbReference type="Proteomes" id="UP000007434"/>
    </source>
</evidence>
<name>E4RKY5_HALHG</name>
<accession>E4RKY5</accession>